<keyword evidence="1" id="KW-0175">Coiled coil</keyword>
<dbReference type="GO" id="GO:0070823">
    <property type="term" value="C:HDA1 complex"/>
    <property type="evidence" value="ECO:0007669"/>
    <property type="project" value="InterPro"/>
</dbReference>
<evidence type="ECO:0000313" key="3">
    <source>
        <dbReference type="EMBL" id="ERF73155.1"/>
    </source>
</evidence>
<feature type="region of interest" description="Disordered" evidence="2">
    <location>
        <begin position="1"/>
        <end position="48"/>
    </location>
</feature>
<accession>U1HRN8</accession>
<gene>
    <name evidence="3" type="ORF">EPUS_02996</name>
</gene>
<feature type="region of interest" description="Disordered" evidence="2">
    <location>
        <begin position="195"/>
        <end position="224"/>
    </location>
</feature>
<organism evidence="3 4">
    <name type="scientific">Endocarpon pusillum (strain Z07020 / HMAS-L-300199)</name>
    <name type="common">Lichen-forming fungus</name>
    <dbReference type="NCBI Taxonomy" id="1263415"/>
    <lineage>
        <taxon>Eukaryota</taxon>
        <taxon>Fungi</taxon>
        <taxon>Dikarya</taxon>
        <taxon>Ascomycota</taxon>
        <taxon>Pezizomycotina</taxon>
        <taxon>Eurotiomycetes</taxon>
        <taxon>Chaetothyriomycetidae</taxon>
        <taxon>Verrucariales</taxon>
        <taxon>Verrucariaceae</taxon>
        <taxon>Endocarpon</taxon>
    </lineage>
</organism>
<feature type="coiled-coil region" evidence="1">
    <location>
        <begin position="1044"/>
        <end position="1076"/>
    </location>
</feature>
<feature type="region of interest" description="Disordered" evidence="2">
    <location>
        <begin position="114"/>
        <end position="133"/>
    </location>
</feature>
<feature type="compositionally biased region" description="Gly residues" evidence="2">
    <location>
        <begin position="1325"/>
        <end position="1337"/>
    </location>
</feature>
<dbReference type="OrthoDB" id="3647690at2759"/>
<dbReference type="Gene3D" id="3.40.50.12360">
    <property type="match status" value="1"/>
</dbReference>
<dbReference type="Pfam" id="PF11496">
    <property type="entry name" value="HDA2-3"/>
    <property type="match status" value="1"/>
</dbReference>
<feature type="region of interest" description="Disordered" evidence="2">
    <location>
        <begin position="986"/>
        <end position="1029"/>
    </location>
</feature>
<sequence length="1347" mass="148862">MAPTLERKGIATSNRPPAKRRTAAHGRVRRNTPESRDQEPAGYPDEEWPLKRILRERKKEYLVDKEDVGIAAIEEWEAEKRQRGNRLANSAGNHHNQHRRTLRSHIREVTALGTNRSSSPAIGEKVQHSPRISRHRYSRIRIIPSSSQSVEIPETQQEVLPNRNNIAVEISRPIDFYSQDYAVATNSQVERNLATQDTANSKDNTEGDSTLGSSIPPDSPIRSTAGRIAAPESLTQVLLSSPRTNPLSEHNSLASVRTHPIALSSGVEASPAGKELQSGRQGLLVVRSDPVSDTVRSLVAEHPTDHTNSSPPPSPLFYPNEGELDLQPIIDPNRVEEESGTEGELEFLPSFSSSVSKRYHLAVQPGTTRPHPNSARLRQSRLAKEDKPSTPKTLRKQVEHEDTSQAIGNRTDRSHSTSALPSSTKFAPNSSPTSSRRFHFQPSPLGASVTLLESPRATSRVKSTHKPTIVVPHPSQVPSISSSRTPISYVPTRRRSRLASSPRHSALSPNHSVLTRQPNFLPIQPNMANSHRESSPRVRRPPNAPSEMAPEIGLREKLRQIRATSRANQNARSKNQANTGDSRSPTTSRLETRSLRRPSPERKVEPMMAISMPTEDQPVPSLENVDGPAGDVEVEKADMESALNSSLSAPLPDLNAPSAEHTMPVPDHEAEKTVTNLDIPTMPLLQPCEFVVPLPIDGRIKHQYVAELAERYKDINDFLNSPKSPRLFNAMVQMIRQLNDTVVHTDLGLNGPATQVVSTTEEALWAEDASSKFAFLGHLFRILRRSNHHIVLVARSGTTQNLLNSYLKGKGVTYRQYSGLDTVGTLQEGAPDDQMMYSLLCTDKDSLKSIPRSASLIIAFDDSFEASMLPEWCATTRFVPVLLLLIVNSAEHVGRCIPQDIPQPERLRRLVKAVVHVQGELGEMPLQLDYRHAFNLDPGARLALVKKDLGAKIGHAAAHVADALRSKNFALEFALQSISELDLAGLEDQPPSTEDSKEASLSASRAGTPAGQKRLRDDRSSSAVQAKRQRLTPLRDMTHISDSVRHSQSHIDELKLALKKAQLEATEERKARLKAEDLASYTEARLKETRQSLSELQYRYETRTKQVHELKRSTQKLHVDLETSNQRLEKLQTDTIALKDQRIELQKELREARDALKSSVVPGIAELELAREQARTAASQVQQLRTSLNNLRRDFDFTGSQYQDASTKAADLAAQVSELESANTELKRRASDERRRLAELNYREDRKRDLARIDELEAELANRENVLKRVEEEVKALRKGRGVQTRGSSVQPRDVGMLAGGASPRPGAASGANGGSRAGSPALGVIGGVGGNYGPVGGRASVLRNER</sequence>
<feature type="region of interest" description="Disordered" evidence="2">
    <location>
        <begin position="363"/>
        <end position="606"/>
    </location>
</feature>
<feature type="region of interest" description="Disordered" evidence="2">
    <location>
        <begin position="1281"/>
        <end position="1347"/>
    </location>
</feature>
<keyword evidence="4" id="KW-1185">Reference proteome</keyword>
<dbReference type="HOGENOM" id="CLU_257943_0_0_1"/>
<feature type="compositionally biased region" description="Polar residues" evidence="2">
    <location>
        <begin position="476"/>
        <end position="486"/>
    </location>
</feature>
<feature type="compositionally biased region" description="Polar residues" evidence="2">
    <location>
        <begin position="498"/>
        <end position="518"/>
    </location>
</feature>
<evidence type="ECO:0000256" key="1">
    <source>
        <dbReference type="SAM" id="Coils"/>
    </source>
</evidence>
<dbReference type="EMBL" id="KE720972">
    <property type="protein sequence ID" value="ERF73155.1"/>
    <property type="molecule type" value="Genomic_DNA"/>
</dbReference>
<feature type="compositionally biased region" description="Polar residues" evidence="2">
    <location>
        <begin position="195"/>
        <end position="213"/>
    </location>
</feature>
<dbReference type="OMA" id="TTHSIEH"/>
<feature type="compositionally biased region" description="Polar residues" evidence="2">
    <location>
        <begin position="416"/>
        <end position="435"/>
    </location>
</feature>
<dbReference type="InterPro" id="IPR038609">
    <property type="entry name" value="HDA1_su2/3_sf"/>
</dbReference>
<feature type="region of interest" description="Disordered" evidence="2">
    <location>
        <begin position="267"/>
        <end position="324"/>
    </location>
</feature>
<dbReference type="GeneID" id="19238044"/>
<evidence type="ECO:0000256" key="2">
    <source>
        <dbReference type="SAM" id="MobiDB-lite"/>
    </source>
</evidence>
<name>U1HRN8_ENDPU</name>
<protein>
    <submittedName>
        <fullName evidence="3">Uncharacterized protein</fullName>
    </submittedName>
</protein>
<feature type="compositionally biased region" description="Basic and acidic residues" evidence="2">
    <location>
        <begin position="590"/>
        <end position="605"/>
    </location>
</feature>
<reference evidence="4" key="1">
    <citation type="journal article" date="2014" name="BMC Genomics">
        <title>Genome characteristics reveal the impact of lichenization on lichen-forming fungus Endocarpon pusillum Hedwig (Verrucariales, Ascomycota).</title>
        <authorList>
            <person name="Wang Y.-Y."/>
            <person name="Liu B."/>
            <person name="Zhang X.-Y."/>
            <person name="Zhou Q.-M."/>
            <person name="Zhang T."/>
            <person name="Li H."/>
            <person name="Yu Y.-F."/>
            <person name="Zhang X.-L."/>
            <person name="Hao X.-Y."/>
            <person name="Wang M."/>
            <person name="Wang L."/>
            <person name="Wei J.-C."/>
        </authorList>
    </citation>
    <scope>NUCLEOTIDE SEQUENCE [LARGE SCALE GENOMIC DNA]</scope>
    <source>
        <strain evidence="4">Z07020 / HMAS-L-300199</strain>
    </source>
</reference>
<feature type="compositionally biased region" description="Polar residues" evidence="2">
    <location>
        <begin position="562"/>
        <end position="581"/>
    </location>
</feature>
<feature type="compositionally biased region" description="Basic residues" evidence="2">
    <location>
        <begin position="17"/>
        <end position="30"/>
    </location>
</feature>
<dbReference type="Proteomes" id="UP000019373">
    <property type="component" value="Unassembled WGS sequence"/>
</dbReference>
<feature type="coiled-coil region" evidence="1">
    <location>
        <begin position="1121"/>
        <end position="1280"/>
    </location>
</feature>
<evidence type="ECO:0000313" key="4">
    <source>
        <dbReference type="Proteomes" id="UP000019373"/>
    </source>
</evidence>
<proteinExistence type="predicted"/>
<dbReference type="eggNOG" id="ENOG502S6DU">
    <property type="taxonomic scope" value="Eukaryota"/>
</dbReference>
<feature type="compositionally biased region" description="Low complexity" evidence="2">
    <location>
        <begin position="1300"/>
        <end position="1311"/>
    </location>
</feature>
<dbReference type="RefSeq" id="XP_007801129.1">
    <property type="nucleotide sequence ID" value="XM_007802938.1"/>
</dbReference>
<dbReference type="InterPro" id="IPR021006">
    <property type="entry name" value="Hda2/3"/>
</dbReference>